<dbReference type="GO" id="GO:0016787">
    <property type="term" value="F:hydrolase activity"/>
    <property type="evidence" value="ECO:0007669"/>
    <property type="project" value="UniProtKB-KW"/>
</dbReference>
<dbReference type="GO" id="GO:0003676">
    <property type="term" value="F:nucleic acid binding"/>
    <property type="evidence" value="ECO:0007669"/>
    <property type="project" value="InterPro"/>
</dbReference>
<feature type="chain" id="PRO_5044513426" description="Ribonuclease pancreatic" evidence="12">
    <location>
        <begin position="28"/>
        <end position="163"/>
    </location>
</feature>
<keyword evidence="3 12" id="KW-0540">Nuclease</keyword>
<dbReference type="GO" id="GO:0004540">
    <property type="term" value="F:RNA nuclease activity"/>
    <property type="evidence" value="ECO:0007669"/>
    <property type="project" value="TreeGrafter"/>
</dbReference>
<evidence type="ECO:0000259" key="13">
    <source>
        <dbReference type="SMART" id="SM00092"/>
    </source>
</evidence>
<comment type="similarity">
    <text evidence="1 12">Belongs to the pancreatic ribonuclease family.</text>
</comment>
<evidence type="ECO:0000256" key="4">
    <source>
        <dbReference type="ARBA" id="ARBA00022729"/>
    </source>
</evidence>
<dbReference type="GO" id="GO:0004519">
    <property type="term" value="F:endonuclease activity"/>
    <property type="evidence" value="ECO:0007669"/>
    <property type="project" value="UniProtKB-KW"/>
</dbReference>
<evidence type="ECO:0000313" key="15">
    <source>
        <dbReference type="Ensembl" id="ENSCGRP00001007542.1"/>
    </source>
</evidence>
<evidence type="ECO:0000256" key="10">
    <source>
        <dbReference type="ARBA" id="ARBA00029964"/>
    </source>
</evidence>
<keyword evidence="6 12" id="KW-0378">Hydrolase</keyword>
<dbReference type="InterPro" id="IPR023411">
    <property type="entry name" value="RNaseA_AS"/>
</dbReference>
<dbReference type="InterPro" id="IPR023412">
    <property type="entry name" value="RNaseA_domain"/>
</dbReference>
<dbReference type="SUPFAM" id="SSF54076">
    <property type="entry name" value="RNase A-like"/>
    <property type="match status" value="1"/>
</dbReference>
<gene>
    <name evidence="14" type="ORF">H671_1g2243</name>
</gene>
<feature type="domain" description="Ribonuclease A-domain" evidence="13">
    <location>
        <begin position="32"/>
        <end position="138"/>
    </location>
</feature>
<evidence type="ECO:0000313" key="16">
    <source>
        <dbReference type="Proteomes" id="UP000030759"/>
    </source>
</evidence>
<keyword evidence="4 12" id="KW-0732">Signal</keyword>
<evidence type="ECO:0000256" key="12">
    <source>
        <dbReference type="RuleBase" id="RU000651"/>
    </source>
</evidence>
<dbReference type="PRINTS" id="PR00794">
    <property type="entry name" value="RIBONUCLEASE"/>
</dbReference>
<organism evidence="14 16">
    <name type="scientific">Cricetulus griseus</name>
    <name type="common">Chinese hamster</name>
    <name type="synonym">Cricetulus barabensis griseus</name>
    <dbReference type="NCBI Taxonomy" id="10029"/>
    <lineage>
        <taxon>Eukaryota</taxon>
        <taxon>Metazoa</taxon>
        <taxon>Chordata</taxon>
        <taxon>Craniata</taxon>
        <taxon>Vertebrata</taxon>
        <taxon>Euteleostomi</taxon>
        <taxon>Mammalia</taxon>
        <taxon>Eutheria</taxon>
        <taxon>Euarchontoglires</taxon>
        <taxon>Glires</taxon>
        <taxon>Rodentia</taxon>
        <taxon>Myomorpha</taxon>
        <taxon>Muroidea</taxon>
        <taxon>Cricetidae</taxon>
        <taxon>Cricetinae</taxon>
        <taxon>Cricetulus</taxon>
    </lineage>
</organism>
<dbReference type="GO" id="GO:0005615">
    <property type="term" value="C:extracellular space"/>
    <property type="evidence" value="ECO:0007669"/>
    <property type="project" value="TreeGrafter"/>
</dbReference>
<reference evidence="16" key="1">
    <citation type="journal article" date="2013" name="Nat. Biotechnol.">
        <title>Chinese hamster genome sequenced from sorted chromosomes.</title>
        <authorList>
            <person name="Brinkrolf K."/>
            <person name="Rupp O."/>
            <person name="Laux H."/>
            <person name="Kollin F."/>
            <person name="Ernst W."/>
            <person name="Linke B."/>
            <person name="Kofler R."/>
            <person name="Romand S."/>
            <person name="Hesse F."/>
            <person name="Budach W.E."/>
            <person name="Galosy S."/>
            <person name="Muller D."/>
            <person name="Noll T."/>
            <person name="Wienberg J."/>
            <person name="Jostock T."/>
            <person name="Leonard M."/>
            <person name="Grillari J."/>
            <person name="Tauch A."/>
            <person name="Goesmann A."/>
            <person name="Helk B."/>
            <person name="Mott J.E."/>
            <person name="Puhler A."/>
            <person name="Borth N."/>
        </authorList>
    </citation>
    <scope>NUCLEOTIDE SEQUENCE [LARGE SCALE GENOMIC DNA]</scope>
    <source>
        <strain evidence="16">17A/GY</strain>
    </source>
</reference>
<reference evidence="14" key="2">
    <citation type="submission" date="2013-03" db="EMBL/GenBank/DDBJ databases">
        <title>Chinese hamster genome sequenced from sorted chromosomes.</title>
        <authorList>
            <person name="Brinkrolf K."/>
            <person name="Rupp O."/>
            <person name="Laux H."/>
            <person name="Kollin F."/>
            <person name="Ernst W."/>
            <person name="Linke B."/>
            <person name="Kofler R."/>
            <person name="Romand S."/>
            <person name="Hesse F."/>
            <person name="Budach W.E."/>
            <person name="Galosy S."/>
            <person name="Muller D."/>
            <person name="Noll T."/>
            <person name="Wienberg J."/>
            <person name="Jostock T."/>
            <person name="Leonard M."/>
            <person name="Grillari J."/>
            <person name="Tauch A."/>
            <person name="Goesmann A."/>
            <person name="Helk B."/>
            <person name="Mott J.E."/>
            <person name="Puehler A."/>
            <person name="Borth N."/>
        </authorList>
    </citation>
    <scope>NUCLEOTIDE SEQUENCE</scope>
    <source>
        <strain evidence="14">17A/GY</strain>
    </source>
</reference>
<evidence type="ECO:0000256" key="7">
    <source>
        <dbReference type="ARBA" id="ARBA00023157"/>
    </source>
</evidence>
<name>A0A061IKV4_CRIGR</name>
<evidence type="ECO:0000313" key="14">
    <source>
        <dbReference type="EMBL" id="ERE89555.1"/>
    </source>
</evidence>
<dbReference type="Gene3D" id="3.10.130.10">
    <property type="entry name" value="Ribonuclease A-like domain"/>
    <property type="match status" value="1"/>
</dbReference>
<keyword evidence="8" id="KW-0325">Glycoprotein</keyword>
<dbReference type="Pfam" id="PF00074">
    <property type="entry name" value="RnaseA"/>
    <property type="match status" value="1"/>
</dbReference>
<protein>
    <recommendedName>
        <fullName evidence="2">Ribonuclease pancreatic</fullName>
    </recommendedName>
    <alternativeName>
        <fullName evidence="10">RNase 1</fullName>
    </alternativeName>
    <alternativeName>
        <fullName evidence="11">RNase A</fullName>
    </alternativeName>
</protein>
<accession>A0A061IKV4</accession>
<dbReference type="PROSITE" id="PS00127">
    <property type="entry name" value="RNASE_PANCREATIC"/>
    <property type="match status" value="1"/>
</dbReference>
<evidence type="ECO:0000256" key="6">
    <source>
        <dbReference type="ARBA" id="ARBA00022801"/>
    </source>
</evidence>
<evidence type="ECO:0000256" key="11">
    <source>
        <dbReference type="ARBA" id="ARBA00029971"/>
    </source>
</evidence>
<evidence type="ECO:0000256" key="2">
    <source>
        <dbReference type="ARBA" id="ARBA00015595"/>
    </source>
</evidence>
<comment type="subunit">
    <text evidence="9">Monomer. Interacts with and forms tight 1:1 complexes with RNH1. Dimerization of two such complexes may occur. Interaction with RNH1 inhibits this protein.</text>
</comment>
<keyword evidence="7" id="KW-1015">Disulfide bond</keyword>
<dbReference type="SMART" id="SM00092">
    <property type="entry name" value="RNAse_Pc"/>
    <property type="match status" value="1"/>
</dbReference>
<dbReference type="EMBL" id="KE664682">
    <property type="protein sequence ID" value="ERE89555.1"/>
    <property type="molecule type" value="Genomic_DNA"/>
</dbReference>
<dbReference type="PANTHER" id="PTHR11437:SF3">
    <property type="entry name" value="EOSINOPHIL CATIONIC PROTEIN"/>
    <property type="match status" value="1"/>
</dbReference>
<dbReference type="GO" id="GO:0050830">
    <property type="term" value="P:defense response to Gram-positive bacterium"/>
    <property type="evidence" value="ECO:0007669"/>
    <property type="project" value="TreeGrafter"/>
</dbReference>
<proteinExistence type="inferred from homology"/>
<dbReference type="AlphaFoldDB" id="A0A061IKV4"/>
<keyword evidence="5 12" id="KW-0255">Endonuclease</keyword>
<reference evidence="15" key="3">
    <citation type="submission" date="2025-05" db="UniProtKB">
        <authorList>
            <consortium name="Ensembl"/>
        </authorList>
    </citation>
    <scope>IDENTIFICATION</scope>
</reference>
<evidence type="ECO:0000256" key="5">
    <source>
        <dbReference type="ARBA" id="ARBA00022759"/>
    </source>
</evidence>
<sequence>MGVKLLESRLCLLLLLGFVIMVDKASFQIPRGLTPSQWFAVQHLNMTNPQCTTAMQRVNRYTGRCKGMNTFLHTRFAAVVRVCGRRNTTCRNGLTNCHNSITRERKLESEQQTPEDILCEQSQFLATHHFCNGKERVFQRDYVHAGVGVLTGQTRVSDPLELE</sequence>
<dbReference type="InterPro" id="IPR001427">
    <property type="entry name" value="RNaseA"/>
</dbReference>
<dbReference type="Ensembl" id="ENSCGRT00001011590.1">
    <property type="protein sequence ID" value="ENSCGRP00001007542.1"/>
    <property type="gene ID" value="ENSCGRG00001009946.1"/>
</dbReference>
<dbReference type="GO" id="GO:0006935">
    <property type="term" value="P:chemotaxis"/>
    <property type="evidence" value="ECO:0007669"/>
    <property type="project" value="TreeGrafter"/>
</dbReference>
<dbReference type="Proteomes" id="UP000030759">
    <property type="component" value="Unassembled WGS sequence"/>
</dbReference>
<evidence type="ECO:0000256" key="3">
    <source>
        <dbReference type="ARBA" id="ARBA00022722"/>
    </source>
</evidence>
<evidence type="ECO:0000256" key="9">
    <source>
        <dbReference type="ARBA" id="ARBA00026049"/>
    </source>
</evidence>
<evidence type="ECO:0000256" key="1">
    <source>
        <dbReference type="ARBA" id="ARBA00005600"/>
    </source>
</evidence>
<dbReference type="GO" id="GO:0002227">
    <property type="term" value="P:innate immune response in mucosa"/>
    <property type="evidence" value="ECO:0007669"/>
    <property type="project" value="TreeGrafter"/>
</dbReference>
<dbReference type="PANTHER" id="PTHR11437">
    <property type="entry name" value="RIBONUCLEASE"/>
    <property type="match status" value="1"/>
</dbReference>
<evidence type="ECO:0000256" key="8">
    <source>
        <dbReference type="ARBA" id="ARBA00023180"/>
    </source>
</evidence>
<dbReference type="Proteomes" id="UP000694386">
    <property type="component" value="Unplaced"/>
</dbReference>
<feature type="signal peptide" evidence="12">
    <location>
        <begin position="1"/>
        <end position="27"/>
    </location>
</feature>
<dbReference type="InterPro" id="IPR036816">
    <property type="entry name" value="RNaseA-like_dom_sf"/>
</dbReference>